<sequence>MTLLPNFAATAESIHELRNNANSLIETIKTTFNTGIERELRTFSSSEVAEFTGIPHPTIKKKSKDSATTGYPPGIVNPSNGYRQFSLDDIIQIVEIEGRLPKNGCFILTITNFKGGSAKSTVTIHCAQREALKGKRVLVVDLDPQGSLTSLFGYTPDTDISDAETARDWLSGTSDALPVKPTYWSNIDLIPSNLGLYAAEFALSNRVDDDEDYEFFEILELGLSELKDQYDVIIIDTPPALSYLTTNALYAADGVLVPLQAGMLDFSSVAQFLSLLASTAETFGEEQSWAMFRFVVTRFSGTDNEVLAGEWIHKMFGNRVLTNPFPETTAIRGASTELATLYEVDQRNPDKSRRLDPRTYKRARKGVDAVMAEISDSIEAAQAKRAKDTQALMVKRSESAAHV</sequence>
<reference evidence="2 3" key="1">
    <citation type="submission" date="2024-04" db="EMBL/GenBank/DDBJ databases">
        <title>Marinobacter sp. SBY-1.</title>
        <authorList>
            <person name="Pan C."/>
        </authorList>
    </citation>
    <scope>NUCLEOTIDE SEQUENCE [LARGE SCALE GENOMIC DNA]</scope>
    <source>
        <strain evidence="2 3">SBY-1</strain>
        <plasmid evidence="2 3">unnamed2</plasmid>
    </source>
</reference>
<evidence type="ECO:0000259" key="1">
    <source>
        <dbReference type="Pfam" id="PF13614"/>
    </source>
</evidence>
<accession>A0ABZ3E995</accession>
<dbReference type="Pfam" id="PF13614">
    <property type="entry name" value="AAA_31"/>
    <property type="match status" value="1"/>
</dbReference>
<dbReference type="InterPro" id="IPR050678">
    <property type="entry name" value="DNA_Partitioning_ATPase"/>
</dbReference>
<organism evidence="2 3">
    <name type="scientific">Marinobacter alkaliphilus</name>
    <dbReference type="NCBI Taxonomy" id="254719"/>
    <lineage>
        <taxon>Bacteria</taxon>
        <taxon>Pseudomonadati</taxon>
        <taxon>Pseudomonadota</taxon>
        <taxon>Gammaproteobacteria</taxon>
        <taxon>Pseudomonadales</taxon>
        <taxon>Marinobacteraceae</taxon>
        <taxon>Marinobacter</taxon>
    </lineage>
</organism>
<dbReference type="EMBL" id="CP152382">
    <property type="protein sequence ID" value="XAF56262.1"/>
    <property type="molecule type" value="Genomic_DNA"/>
</dbReference>
<proteinExistence type="predicted"/>
<name>A0ABZ3E995_9GAMM</name>
<keyword evidence="3" id="KW-1185">Reference proteome</keyword>
<protein>
    <submittedName>
        <fullName evidence="2">AAA family ATPase</fullName>
    </submittedName>
</protein>
<keyword evidence="2" id="KW-0614">Plasmid</keyword>
<dbReference type="RefSeq" id="WP_342632810.1">
    <property type="nucleotide sequence ID" value="NZ_CP152382.1"/>
</dbReference>
<geneLocation type="plasmid" evidence="2 3">
    <name>unnamed2</name>
</geneLocation>
<dbReference type="CDD" id="cd02042">
    <property type="entry name" value="ParAB_family"/>
    <property type="match status" value="1"/>
</dbReference>
<evidence type="ECO:0000313" key="3">
    <source>
        <dbReference type="Proteomes" id="UP001445268"/>
    </source>
</evidence>
<dbReference type="InterPro" id="IPR027417">
    <property type="entry name" value="P-loop_NTPase"/>
</dbReference>
<dbReference type="Proteomes" id="UP001445268">
    <property type="component" value="Plasmid unnamed2"/>
</dbReference>
<dbReference type="SUPFAM" id="SSF52540">
    <property type="entry name" value="P-loop containing nucleoside triphosphate hydrolases"/>
    <property type="match status" value="1"/>
</dbReference>
<dbReference type="Gene3D" id="3.40.50.300">
    <property type="entry name" value="P-loop containing nucleotide triphosphate hydrolases"/>
    <property type="match status" value="1"/>
</dbReference>
<gene>
    <name evidence="2" type="ORF">AAGT77_20285</name>
</gene>
<dbReference type="PANTHER" id="PTHR13696:SF52">
    <property type="entry name" value="PARA FAMILY PROTEIN CT_582"/>
    <property type="match status" value="1"/>
</dbReference>
<evidence type="ECO:0000313" key="2">
    <source>
        <dbReference type="EMBL" id="XAF56262.1"/>
    </source>
</evidence>
<feature type="domain" description="AAA" evidence="1">
    <location>
        <begin position="107"/>
        <end position="280"/>
    </location>
</feature>
<dbReference type="PANTHER" id="PTHR13696">
    <property type="entry name" value="P-LOOP CONTAINING NUCLEOSIDE TRIPHOSPHATE HYDROLASE"/>
    <property type="match status" value="1"/>
</dbReference>
<dbReference type="InterPro" id="IPR025669">
    <property type="entry name" value="AAA_dom"/>
</dbReference>